<accession>A0ABX2GAU0</accession>
<dbReference type="InterPro" id="IPR029044">
    <property type="entry name" value="Nucleotide-diphossugar_trans"/>
</dbReference>
<dbReference type="PANTHER" id="PTHR43685:SF10">
    <property type="entry name" value="LACTO-N-NEOTETRAOSE BIOSYNTHESIS GLYCOSYL TRANSFERASE LGTA"/>
    <property type="match status" value="1"/>
</dbReference>
<dbReference type="EMBL" id="JABSNM010000033">
    <property type="protein sequence ID" value="NRT58582.1"/>
    <property type="molecule type" value="Genomic_DNA"/>
</dbReference>
<dbReference type="InterPro" id="IPR050834">
    <property type="entry name" value="Glycosyltransf_2"/>
</dbReference>
<evidence type="ECO:0000313" key="2">
    <source>
        <dbReference type="EMBL" id="NRT58582.1"/>
    </source>
</evidence>
<dbReference type="PANTHER" id="PTHR43685">
    <property type="entry name" value="GLYCOSYLTRANSFERASE"/>
    <property type="match status" value="1"/>
</dbReference>
<comment type="caution">
    <text evidence="2">The sequence shown here is derived from an EMBL/GenBank/DDBJ whole genome shotgun (WGS) entry which is preliminary data.</text>
</comment>
<gene>
    <name evidence="2" type="ORF">HNQ01_004351</name>
</gene>
<name>A0ABX2GAU0_9BURK</name>
<organism evidence="2 3">
    <name type="scientific">Sphaerotilus uruguayifluvii</name>
    <dbReference type="NCBI Taxonomy" id="2735897"/>
    <lineage>
        <taxon>Bacteria</taxon>
        <taxon>Pseudomonadati</taxon>
        <taxon>Pseudomonadota</taxon>
        <taxon>Betaproteobacteria</taxon>
        <taxon>Burkholderiales</taxon>
        <taxon>Sphaerotilaceae</taxon>
        <taxon>Sphaerotilus</taxon>
    </lineage>
</organism>
<reference evidence="2 3" key="1">
    <citation type="submission" date="2020-05" db="EMBL/GenBank/DDBJ databases">
        <title>Genomic Encyclopedia of Type Strains, Phase IV (KMG-V): Genome sequencing to study the core and pangenomes of soil and plant-associated prokaryotes.</title>
        <authorList>
            <person name="Whitman W."/>
        </authorList>
    </citation>
    <scope>NUCLEOTIDE SEQUENCE [LARGE SCALE GENOMIC DNA]</scope>
    <source>
        <strain evidence="2 3">C29</strain>
    </source>
</reference>
<protein>
    <recommendedName>
        <fullName evidence="1">Glycosyltransferase 2-like domain-containing protein</fullName>
    </recommendedName>
</protein>
<evidence type="ECO:0000313" key="3">
    <source>
        <dbReference type="Proteomes" id="UP001516061"/>
    </source>
</evidence>
<dbReference type="InterPro" id="IPR001173">
    <property type="entry name" value="Glyco_trans_2-like"/>
</dbReference>
<proteinExistence type="predicted"/>
<dbReference type="Gene3D" id="3.90.550.10">
    <property type="entry name" value="Spore Coat Polysaccharide Biosynthesis Protein SpsA, Chain A"/>
    <property type="match status" value="1"/>
</dbReference>
<keyword evidence="3" id="KW-1185">Reference proteome</keyword>
<evidence type="ECO:0000259" key="1">
    <source>
        <dbReference type="Pfam" id="PF00535"/>
    </source>
</evidence>
<dbReference type="Proteomes" id="UP001516061">
    <property type="component" value="Unassembled WGS sequence"/>
</dbReference>
<sequence length="312" mass="33963">MSATRAQTAGAPAVSVLMPVWNGEAHLEAAIASVLGQTWRDLELVVVDDGSTDGTPALLARLAAQDARLRVLTRPNGGIVAALNAGLAACRGALVARMDADDLCRPERIARQVAAFRDDPALVLCGSAIEMFGDRRGVLRFPTDDRGCRAMLATWSSFAHPSVMMRSDVLQAHGLRYDAGHQYAEDYRLWSDLARFGRLRNLPEPLLRYRVHAGQISQARRQAQQEVHLRVALDNLGALALPRPVGHAELAPVLFAHRASAWSSLRGTLGLTRRCLQQSAPADASLRRGVALQLLRRGLRVSARNLVDRWAA</sequence>
<dbReference type="RefSeq" id="WP_173807593.1">
    <property type="nucleotide sequence ID" value="NZ_JABSNM010000033.1"/>
</dbReference>
<dbReference type="SUPFAM" id="SSF53448">
    <property type="entry name" value="Nucleotide-diphospho-sugar transferases"/>
    <property type="match status" value="1"/>
</dbReference>
<feature type="domain" description="Glycosyltransferase 2-like" evidence="1">
    <location>
        <begin position="15"/>
        <end position="135"/>
    </location>
</feature>
<dbReference type="Pfam" id="PF00535">
    <property type="entry name" value="Glycos_transf_2"/>
    <property type="match status" value="1"/>
</dbReference>